<organism evidence="1 2">
    <name type="scientific">Magallana gigas</name>
    <name type="common">Pacific oyster</name>
    <name type="synonym">Crassostrea gigas</name>
    <dbReference type="NCBI Taxonomy" id="29159"/>
    <lineage>
        <taxon>Eukaryota</taxon>
        <taxon>Metazoa</taxon>
        <taxon>Spiralia</taxon>
        <taxon>Lophotrochozoa</taxon>
        <taxon>Mollusca</taxon>
        <taxon>Bivalvia</taxon>
        <taxon>Autobranchia</taxon>
        <taxon>Pteriomorphia</taxon>
        <taxon>Ostreida</taxon>
        <taxon>Ostreoidea</taxon>
        <taxon>Ostreidae</taxon>
        <taxon>Magallana</taxon>
    </lineage>
</organism>
<name>A0A8W8NUZ9_MAGGI</name>
<protein>
    <submittedName>
        <fullName evidence="1">Uncharacterized protein</fullName>
    </submittedName>
</protein>
<evidence type="ECO:0000313" key="1">
    <source>
        <dbReference type="EnsemblMetazoa" id="G7751.1:cds"/>
    </source>
</evidence>
<dbReference type="AlphaFoldDB" id="A0A8W8NUZ9"/>
<accession>A0A8W8NUZ9</accession>
<dbReference type="EnsemblMetazoa" id="G7751.1">
    <property type="protein sequence ID" value="G7751.1:cds"/>
    <property type="gene ID" value="G7751"/>
</dbReference>
<evidence type="ECO:0000313" key="2">
    <source>
        <dbReference type="Proteomes" id="UP000005408"/>
    </source>
</evidence>
<keyword evidence="2" id="KW-1185">Reference proteome</keyword>
<reference evidence="1" key="1">
    <citation type="submission" date="2022-08" db="UniProtKB">
        <authorList>
            <consortium name="EnsemblMetazoa"/>
        </authorList>
    </citation>
    <scope>IDENTIFICATION</scope>
    <source>
        <strain evidence="1">05x7-T-G4-1.051#20</strain>
    </source>
</reference>
<dbReference type="Proteomes" id="UP000005408">
    <property type="component" value="Unassembled WGS sequence"/>
</dbReference>
<proteinExistence type="predicted"/>
<sequence length="528" mass="55619">QKYHGKYFQYGPYGRSSLSGLRGGLSGGFDDGFRTTSFSGSSLDDFGSLGSLGSLSSVSRRSLLPGRYTYQKHGHSSTYPKYFDLGRTFRGSRNFGRDLSFSSASVGSGLSGLSGLDDNFGDDFSSRSIAPISTSSSAILSGPYPRAFPKLGGYTKSLKTYPSIRSIGFSSIAPFSASSSSRAYHKGPYSHTFPKLEGYTRSLRTYPSIRSNSFSSRSGLGLSGGSGLNGFDSSFDDDFSSIAPFSASSSSSAYPKGPYSHTFPKLEGYTRSLRTYPSIRSNSFSSRSGLGLSGGSGLNGFDSSFDDDFSSIAPFSASAVSAPLSGLSSRAFPKLGGYTRSLETYPSIRSGGFSSSSGLSLSGLRGFEDDGFSSISSLSSLPQRGFSASSGLSLSGLQGLDDDSFSSNSPAPILPQNSYRADPYSDLSYPKPLPAFRGGLTGLQRNDLTLSSGLDDDFSALGGGTRSNLIRSGSFDDDDFGGLDSGFGLSGSNSFLSSSQLNSGALLKPETYLKPGPYPKLHSRRDYI</sequence>